<organism evidence="8 9">
    <name type="scientific">Candidatus Curtissbacteria bacterium RIFCSPHIGHO2_01_FULL_40_12</name>
    <dbReference type="NCBI Taxonomy" id="1797710"/>
    <lineage>
        <taxon>Bacteria</taxon>
        <taxon>Candidatus Curtissiibacteriota</taxon>
    </lineage>
</organism>
<dbReference type="AlphaFoldDB" id="A0A1F5G7L7"/>
<sequence length="377" mass="41806">MHNIIRKFLGRTYYPLNRVEINKKNLISNYLQLSKISNKIKIAPVLKSNAYGHGLLAIAKIVDEFAPPFICVDSLYEAYELYMAKIKSKILIMGYIDPENLKVKKLPFSYAVYDLKLLEVINKYQKGAGVHIKVDTGMNRLGIKINDLEAFFTQLRNFPDITVEGIMSHFASAGNGQDEAVKLQLRNFNKALSLAKKFAINFKLSHIASSSSLLNLDSNSLEKVSNLARVGLALYGINGENTKVKLKPVLSLKSRIVQIKDLVIGEKVGYNGTFKAIKPLKIGLLPLGYNDAIDRRLSNKGVVLVNGKQCKIVGMVSMNITGIDLTNVDSAKEDDEVTVISNNSKDANSISNLAKTANTIPYDILVRISSSIRREVI</sequence>
<comment type="caution">
    <text evidence="8">The sequence shown here is derived from an EMBL/GenBank/DDBJ whole genome shotgun (WGS) entry which is preliminary data.</text>
</comment>
<dbReference type="InterPro" id="IPR009006">
    <property type="entry name" value="Ala_racemase/Decarboxylase_C"/>
</dbReference>
<evidence type="ECO:0000256" key="2">
    <source>
        <dbReference type="ARBA" id="ARBA00022898"/>
    </source>
</evidence>
<feature type="modified residue" description="N6-(pyridoxal phosphate)lysine" evidence="4 5">
    <location>
        <position position="47"/>
    </location>
</feature>
<feature type="active site" description="Proton acceptor; specific for D-alanine" evidence="4">
    <location>
        <position position="47"/>
    </location>
</feature>
<evidence type="ECO:0000256" key="6">
    <source>
        <dbReference type="PIRSR" id="PIRSR600821-52"/>
    </source>
</evidence>
<dbReference type="InterPro" id="IPR001608">
    <property type="entry name" value="Ala_racemase_N"/>
</dbReference>
<gene>
    <name evidence="8" type="ORF">A2693_01555</name>
</gene>
<dbReference type="NCBIfam" id="TIGR00492">
    <property type="entry name" value="alr"/>
    <property type="match status" value="1"/>
</dbReference>
<dbReference type="SMART" id="SM01005">
    <property type="entry name" value="Ala_racemase_C"/>
    <property type="match status" value="1"/>
</dbReference>
<dbReference type="PANTHER" id="PTHR30511">
    <property type="entry name" value="ALANINE RACEMASE"/>
    <property type="match status" value="1"/>
</dbReference>
<keyword evidence="2 4" id="KW-0663">Pyridoxal phosphate</keyword>
<comment type="catalytic activity">
    <reaction evidence="4">
        <text>L-alanine = D-alanine</text>
        <dbReference type="Rhea" id="RHEA:20249"/>
        <dbReference type="ChEBI" id="CHEBI:57416"/>
        <dbReference type="ChEBI" id="CHEBI:57972"/>
        <dbReference type="EC" id="5.1.1.1"/>
    </reaction>
</comment>
<dbReference type="InterPro" id="IPR011079">
    <property type="entry name" value="Ala_racemase_C"/>
</dbReference>
<dbReference type="HAMAP" id="MF_01201">
    <property type="entry name" value="Ala_racemase"/>
    <property type="match status" value="1"/>
</dbReference>
<proteinExistence type="inferred from homology"/>
<dbReference type="InterPro" id="IPR029066">
    <property type="entry name" value="PLP-binding_barrel"/>
</dbReference>
<dbReference type="PANTHER" id="PTHR30511:SF0">
    <property type="entry name" value="ALANINE RACEMASE, CATABOLIC-RELATED"/>
    <property type="match status" value="1"/>
</dbReference>
<dbReference type="Gene3D" id="2.40.37.10">
    <property type="entry name" value="Lyase, Ornithine Decarboxylase, Chain A, domain 1"/>
    <property type="match status" value="1"/>
</dbReference>
<evidence type="ECO:0000313" key="8">
    <source>
        <dbReference type="EMBL" id="OGD87873.1"/>
    </source>
</evidence>
<feature type="active site" description="Proton acceptor; specific for L-alanine" evidence="4">
    <location>
        <position position="270"/>
    </location>
</feature>
<feature type="binding site" evidence="4 6">
    <location>
        <position position="140"/>
    </location>
    <ligand>
        <name>substrate</name>
    </ligand>
</feature>
<dbReference type="InterPro" id="IPR000821">
    <property type="entry name" value="Ala_racemase"/>
</dbReference>
<evidence type="ECO:0000256" key="5">
    <source>
        <dbReference type="PIRSR" id="PIRSR600821-50"/>
    </source>
</evidence>
<dbReference type="EMBL" id="MFAY01000053">
    <property type="protein sequence ID" value="OGD87873.1"/>
    <property type="molecule type" value="Genomic_DNA"/>
</dbReference>
<evidence type="ECO:0000256" key="1">
    <source>
        <dbReference type="ARBA" id="ARBA00001933"/>
    </source>
</evidence>
<dbReference type="CDD" id="cd00430">
    <property type="entry name" value="PLPDE_III_AR"/>
    <property type="match status" value="1"/>
</dbReference>
<comment type="cofactor">
    <cofactor evidence="1 4 5">
        <name>pyridoxal 5'-phosphate</name>
        <dbReference type="ChEBI" id="CHEBI:597326"/>
    </cofactor>
</comment>
<dbReference type="GO" id="GO:0008784">
    <property type="term" value="F:alanine racemase activity"/>
    <property type="evidence" value="ECO:0007669"/>
    <property type="project" value="UniProtKB-UniRule"/>
</dbReference>
<dbReference type="GO" id="GO:0030632">
    <property type="term" value="P:D-alanine biosynthetic process"/>
    <property type="evidence" value="ECO:0007669"/>
    <property type="project" value="UniProtKB-UniRule"/>
</dbReference>
<dbReference type="SUPFAM" id="SSF51419">
    <property type="entry name" value="PLP-binding barrel"/>
    <property type="match status" value="1"/>
</dbReference>
<name>A0A1F5G7L7_9BACT</name>
<dbReference type="Proteomes" id="UP000178577">
    <property type="component" value="Unassembled WGS sequence"/>
</dbReference>
<protein>
    <recommendedName>
        <fullName evidence="4">Alanine racemase</fullName>
        <ecNumber evidence="4">5.1.1.1</ecNumber>
    </recommendedName>
</protein>
<dbReference type="Gene3D" id="3.20.20.10">
    <property type="entry name" value="Alanine racemase"/>
    <property type="match status" value="1"/>
</dbReference>
<comment type="similarity">
    <text evidence="4">Belongs to the alanine racemase family.</text>
</comment>
<dbReference type="Pfam" id="PF01168">
    <property type="entry name" value="Ala_racemase_N"/>
    <property type="match status" value="1"/>
</dbReference>
<accession>A0A1F5G7L7</accession>
<evidence type="ECO:0000313" key="9">
    <source>
        <dbReference type="Proteomes" id="UP000178577"/>
    </source>
</evidence>
<feature type="binding site" evidence="4 6">
    <location>
        <position position="318"/>
    </location>
    <ligand>
        <name>substrate</name>
    </ligand>
</feature>
<dbReference type="GO" id="GO:0030170">
    <property type="term" value="F:pyridoxal phosphate binding"/>
    <property type="evidence" value="ECO:0007669"/>
    <property type="project" value="UniProtKB-UniRule"/>
</dbReference>
<dbReference type="Pfam" id="PF00842">
    <property type="entry name" value="Ala_racemase_C"/>
    <property type="match status" value="1"/>
</dbReference>
<evidence type="ECO:0000256" key="3">
    <source>
        <dbReference type="ARBA" id="ARBA00023235"/>
    </source>
</evidence>
<dbReference type="UniPathway" id="UPA00042">
    <property type="reaction ID" value="UER00497"/>
</dbReference>
<evidence type="ECO:0000259" key="7">
    <source>
        <dbReference type="SMART" id="SM01005"/>
    </source>
</evidence>
<dbReference type="PRINTS" id="PR00992">
    <property type="entry name" value="ALARACEMASE"/>
</dbReference>
<evidence type="ECO:0000256" key="4">
    <source>
        <dbReference type="HAMAP-Rule" id="MF_01201"/>
    </source>
</evidence>
<reference evidence="8 9" key="1">
    <citation type="journal article" date="2016" name="Nat. Commun.">
        <title>Thousands of microbial genomes shed light on interconnected biogeochemical processes in an aquifer system.</title>
        <authorList>
            <person name="Anantharaman K."/>
            <person name="Brown C.T."/>
            <person name="Hug L.A."/>
            <person name="Sharon I."/>
            <person name="Castelle C.J."/>
            <person name="Probst A.J."/>
            <person name="Thomas B.C."/>
            <person name="Singh A."/>
            <person name="Wilkins M.J."/>
            <person name="Karaoz U."/>
            <person name="Brodie E.L."/>
            <person name="Williams K.H."/>
            <person name="Hubbard S.S."/>
            <person name="Banfield J.F."/>
        </authorList>
    </citation>
    <scope>NUCLEOTIDE SEQUENCE [LARGE SCALE GENOMIC DNA]</scope>
</reference>
<dbReference type="GO" id="GO:0005829">
    <property type="term" value="C:cytosol"/>
    <property type="evidence" value="ECO:0007669"/>
    <property type="project" value="TreeGrafter"/>
</dbReference>
<dbReference type="SUPFAM" id="SSF50621">
    <property type="entry name" value="Alanine racemase C-terminal domain-like"/>
    <property type="match status" value="1"/>
</dbReference>
<keyword evidence="3 4" id="KW-0413">Isomerase</keyword>
<comment type="function">
    <text evidence="4">Catalyzes the interconversion of L-alanine and D-alanine. May also act on other amino acids.</text>
</comment>
<comment type="pathway">
    <text evidence="4">Amino-acid biosynthesis; D-alanine biosynthesis; D-alanine from L-alanine: step 1/1.</text>
</comment>
<feature type="domain" description="Alanine racemase C-terminal" evidence="7">
    <location>
        <begin position="249"/>
        <end position="377"/>
    </location>
</feature>
<dbReference type="EC" id="5.1.1.1" evidence="4"/>